<feature type="transmembrane region" description="Helical" evidence="7">
    <location>
        <begin position="240"/>
        <end position="262"/>
    </location>
</feature>
<dbReference type="EMBL" id="BRXZ01003005">
    <property type="protein sequence ID" value="GMH46227.1"/>
    <property type="molecule type" value="Genomic_DNA"/>
</dbReference>
<evidence type="ECO:0000256" key="1">
    <source>
        <dbReference type="ARBA" id="ARBA00004651"/>
    </source>
</evidence>
<evidence type="ECO:0000256" key="2">
    <source>
        <dbReference type="ARBA" id="ARBA00022475"/>
    </source>
</evidence>
<proteinExistence type="predicted"/>
<dbReference type="InterPro" id="IPR015414">
    <property type="entry name" value="TMEM64"/>
</dbReference>
<keyword evidence="10" id="KW-1185">Reference proteome</keyword>
<gene>
    <name evidence="9" type="ORF">TrRE_jg2227</name>
</gene>
<feature type="region of interest" description="Disordered" evidence="6">
    <location>
        <begin position="1"/>
        <end position="23"/>
    </location>
</feature>
<dbReference type="OrthoDB" id="166803at2759"/>
<evidence type="ECO:0000256" key="4">
    <source>
        <dbReference type="ARBA" id="ARBA00022989"/>
    </source>
</evidence>
<protein>
    <recommendedName>
        <fullName evidence="8">VTT domain-containing protein</fullName>
    </recommendedName>
</protein>
<comment type="caution">
    <text evidence="9">The sequence shown here is derived from an EMBL/GenBank/DDBJ whole genome shotgun (WGS) entry which is preliminary data.</text>
</comment>
<dbReference type="Pfam" id="PF09335">
    <property type="entry name" value="VTT_dom"/>
    <property type="match status" value="1"/>
</dbReference>
<dbReference type="InterPro" id="IPR032816">
    <property type="entry name" value="VTT_dom"/>
</dbReference>
<feature type="transmembrane region" description="Helical" evidence="7">
    <location>
        <begin position="87"/>
        <end position="106"/>
    </location>
</feature>
<reference evidence="9" key="1">
    <citation type="submission" date="2022-07" db="EMBL/GenBank/DDBJ databases">
        <title>Genome analysis of Parmales, a sister group of diatoms, reveals the evolutionary specialization of diatoms from phago-mixotrophs to photoautotrophs.</title>
        <authorList>
            <person name="Ban H."/>
            <person name="Sato S."/>
            <person name="Yoshikawa S."/>
            <person name="Kazumasa Y."/>
            <person name="Nakamura Y."/>
            <person name="Ichinomiya M."/>
            <person name="Saitoh K."/>
            <person name="Sato N."/>
            <person name="Blanc-Mathieu R."/>
            <person name="Endo H."/>
            <person name="Kuwata A."/>
            <person name="Ogata H."/>
        </authorList>
    </citation>
    <scope>NUCLEOTIDE SEQUENCE</scope>
</reference>
<feature type="domain" description="VTT" evidence="8">
    <location>
        <begin position="92"/>
        <end position="218"/>
    </location>
</feature>
<name>A0A9W6Z157_9STRA</name>
<organism evidence="9 10">
    <name type="scientific">Triparma retinervis</name>
    <dbReference type="NCBI Taxonomy" id="2557542"/>
    <lineage>
        <taxon>Eukaryota</taxon>
        <taxon>Sar</taxon>
        <taxon>Stramenopiles</taxon>
        <taxon>Ochrophyta</taxon>
        <taxon>Bolidophyceae</taxon>
        <taxon>Parmales</taxon>
        <taxon>Triparmaceae</taxon>
        <taxon>Triparma</taxon>
    </lineage>
</organism>
<comment type="subcellular location">
    <subcellularLocation>
        <location evidence="1">Cell membrane</location>
        <topology evidence="1">Multi-pass membrane protein</topology>
    </subcellularLocation>
</comment>
<dbReference type="Proteomes" id="UP001165082">
    <property type="component" value="Unassembled WGS sequence"/>
</dbReference>
<accession>A0A9W6Z157</accession>
<evidence type="ECO:0000256" key="6">
    <source>
        <dbReference type="SAM" id="MobiDB-lite"/>
    </source>
</evidence>
<keyword evidence="3 7" id="KW-0812">Transmembrane</keyword>
<evidence type="ECO:0000313" key="9">
    <source>
        <dbReference type="EMBL" id="GMH46227.1"/>
    </source>
</evidence>
<keyword evidence="2" id="KW-1003">Cell membrane</keyword>
<evidence type="ECO:0000256" key="3">
    <source>
        <dbReference type="ARBA" id="ARBA00022692"/>
    </source>
</evidence>
<keyword evidence="5 7" id="KW-0472">Membrane</keyword>
<evidence type="ECO:0000256" key="5">
    <source>
        <dbReference type="ARBA" id="ARBA00023136"/>
    </source>
</evidence>
<feature type="transmembrane region" description="Helical" evidence="7">
    <location>
        <begin position="31"/>
        <end position="49"/>
    </location>
</feature>
<dbReference type="PANTHER" id="PTHR12677:SF59">
    <property type="entry name" value="GOLGI APPARATUS MEMBRANE PROTEIN TVP38-RELATED"/>
    <property type="match status" value="1"/>
</dbReference>
<dbReference type="PANTHER" id="PTHR12677">
    <property type="entry name" value="GOLGI APPARATUS MEMBRANE PROTEIN TVP38-RELATED"/>
    <property type="match status" value="1"/>
</dbReference>
<dbReference type="GO" id="GO:0005886">
    <property type="term" value="C:plasma membrane"/>
    <property type="evidence" value="ECO:0007669"/>
    <property type="project" value="UniProtKB-SubCell"/>
</dbReference>
<feature type="transmembrane region" description="Helical" evidence="7">
    <location>
        <begin position="198"/>
        <end position="220"/>
    </location>
</feature>
<sequence>MCMGFVERGKENEPASDTNNTNNSRSQLKEYAFVAIVLLLTVGLVIDFSTNNIVLEILGEATTWLSELNTALAVLLFAIFGLLSPPLGAPFTIYPILVAFVFFLKSGSKAEAILWGTCLTLLFIPPGALLGFFLSRYVLRARAEKMAKKFPTLNALHAVFADKNHSLKILILLRLSPVLPSPILNYALGTLPVRAVDFYLSLFISSIIYAPPTAYIGTLFSALTDVSGEDNPTSDFTSPIGLSLMVLGGVATVGVTVAISMYTKKKLRIILEEQEKNKEKEGGGEADEGIELNEI</sequence>
<dbReference type="AlphaFoldDB" id="A0A9W6Z157"/>
<evidence type="ECO:0000256" key="7">
    <source>
        <dbReference type="SAM" id="Phobius"/>
    </source>
</evidence>
<evidence type="ECO:0000259" key="8">
    <source>
        <dbReference type="Pfam" id="PF09335"/>
    </source>
</evidence>
<keyword evidence="4 7" id="KW-1133">Transmembrane helix</keyword>
<feature type="transmembrane region" description="Helical" evidence="7">
    <location>
        <begin position="112"/>
        <end position="139"/>
    </location>
</feature>
<evidence type="ECO:0000313" key="10">
    <source>
        <dbReference type="Proteomes" id="UP001165082"/>
    </source>
</evidence>